<evidence type="ECO:0000256" key="9">
    <source>
        <dbReference type="ARBA" id="ARBA00023002"/>
    </source>
</evidence>
<evidence type="ECO:0000256" key="11">
    <source>
        <dbReference type="ARBA" id="ARBA00023136"/>
    </source>
</evidence>
<keyword evidence="6 14" id="KW-0812">Transmembrane</keyword>
<dbReference type="SFLD" id="SFLDS00052">
    <property type="entry name" value="Ferric_Reductase_Domain"/>
    <property type="match status" value="1"/>
</dbReference>
<dbReference type="InterPro" id="IPR039261">
    <property type="entry name" value="FNR_nucleotide-bd"/>
</dbReference>
<keyword evidence="7" id="KW-0249">Electron transport</keyword>
<organism evidence="16 17">
    <name type="scientific">Daedalea quercina L-15889</name>
    <dbReference type="NCBI Taxonomy" id="1314783"/>
    <lineage>
        <taxon>Eukaryota</taxon>
        <taxon>Fungi</taxon>
        <taxon>Dikarya</taxon>
        <taxon>Basidiomycota</taxon>
        <taxon>Agaricomycotina</taxon>
        <taxon>Agaricomycetes</taxon>
        <taxon>Polyporales</taxon>
        <taxon>Fomitopsis</taxon>
    </lineage>
</organism>
<keyword evidence="8 14" id="KW-1133">Transmembrane helix</keyword>
<dbReference type="OrthoDB" id="3944240at2759"/>
<evidence type="ECO:0000256" key="7">
    <source>
        <dbReference type="ARBA" id="ARBA00022982"/>
    </source>
</evidence>
<dbReference type="PANTHER" id="PTHR32361">
    <property type="entry name" value="FERRIC/CUPRIC REDUCTASE TRANSMEMBRANE COMPONENT"/>
    <property type="match status" value="1"/>
</dbReference>
<dbReference type="Pfam" id="PF08030">
    <property type="entry name" value="NAD_binding_6"/>
    <property type="match status" value="1"/>
</dbReference>
<dbReference type="Proteomes" id="UP000076727">
    <property type="component" value="Unassembled WGS sequence"/>
</dbReference>
<comment type="subcellular location">
    <subcellularLocation>
        <location evidence="1">Cell membrane</location>
        <topology evidence="1">Multi-pass membrane protein</topology>
    </subcellularLocation>
</comment>
<evidence type="ECO:0000256" key="1">
    <source>
        <dbReference type="ARBA" id="ARBA00004651"/>
    </source>
</evidence>
<feature type="transmembrane region" description="Helical" evidence="14">
    <location>
        <begin position="297"/>
        <end position="315"/>
    </location>
</feature>
<dbReference type="PANTHER" id="PTHR32361:SF9">
    <property type="entry name" value="FERRIC REDUCTASE TRANSMEMBRANE COMPONENT 3-RELATED"/>
    <property type="match status" value="1"/>
</dbReference>
<feature type="transmembrane region" description="Helical" evidence="14">
    <location>
        <begin position="214"/>
        <end position="231"/>
    </location>
</feature>
<gene>
    <name evidence="16" type="ORF">DAEQUDRAFT_730569</name>
</gene>
<dbReference type="CDD" id="cd06186">
    <property type="entry name" value="NOX_Duox_like_FAD_NADP"/>
    <property type="match status" value="1"/>
</dbReference>
<dbReference type="InterPro" id="IPR017927">
    <property type="entry name" value="FAD-bd_FR_type"/>
</dbReference>
<keyword evidence="17" id="KW-1185">Reference proteome</keyword>
<feature type="transmembrane region" description="Helical" evidence="14">
    <location>
        <begin position="270"/>
        <end position="291"/>
    </location>
</feature>
<dbReference type="PROSITE" id="PS51384">
    <property type="entry name" value="FAD_FR"/>
    <property type="match status" value="1"/>
</dbReference>
<keyword evidence="4" id="KW-0813">Transport</keyword>
<feature type="transmembrane region" description="Helical" evidence="14">
    <location>
        <begin position="176"/>
        <end position="194"/>
    </location>
</feature>
<dbReference type="AlphaFoldDB" id="A0A165MWL0"/>
<keyword evidence="11 14" id="KW-0472">Membrane</keyword>
<evidence type="ECO:0000313" key="16">
    <source>
        <dbReference type="EMBL" id="KZT66214.1"/>
    </source>
</evidence>
<feature type="domain" description="FAD-binding FR-type" evidence="15">
    <location>
        <begin position="315"/>
        <end position="437"/>
    </location>
</feature>
<feature type="transmembrane region" description="Helical" evidence="14">
    <location>
        <begin position="150"/>
        <end position="169"/>
    </location>
</feature>
<evidence type="ECO:0000256" key="13">
    <source>
        <dbReference type="ARBA" id="ARBA00048483"/>
    </source>
</evidence>
<keyword evidence="10" id="KW-0406">Ion transport</keyword>
<keyword evidence="9" id="KW-0560">Oxidoreductase</keyword>
<dbReference type="InterPro" id="IPR013112">
    <property type="entry name" value="FAD-bd_8"/>
</dbReference>
<name>A0A165MWL0_9APHY</name>
<evidence type="ECO:0000259" key="15">
    <source>
        <dbReference type="PROSITE" id="PS51384"/>
    </source>
</evidence>
<dbReference type="SFLD" id="SFLDG01168">
    <property type="entry name" value="Ferric_reductase_subgroup_(FRE"/>
    <property type="match status" value="1"/>
</dbReference>
<comment type="catalytic activity">
    <reaction evidence="13">
        <text>2 a Fe(II)-siderophore + NADP(+) + H(+) = 2 a Fe(III)-siderophore + NADPH</text>
        <dbReference type="Rhea" id="RHEA:28795"/>
        <dbReference type="Rhea" id="RHEA-COMP:11342"/>
        <dbReference type="Rhea" id="RHEA-COMP:11344"/>
        <dbReference type="ChEBI" id="CHEBI:15378"/>
        <dbReference type="ChEBI" id="CHEBI:29033"/>
        <dbReference type="ChEBI" id="CHEBI:29034"/>
        <dbReference type="ChEBI" id="CHEBI:57783"/>
        <dbReference type="ChEBI" id="CHEBI:58349"/>
        <dbReference type="EC" id="1.16.1.9"/>
    </reaction>
</comment>
<evidence type="ECO:0000256" key="2">
    <source>
        <dbReference type="ARBA" id="ARBA00006278"/>
    </source>
</evidence>
<dbReference type="GO" id="GO:0006879">
    <property type="term" value="P:intracellular iron ion homeostasis"/>
    <property type="evidence" value="ECO:0007669"/>
    <property type="project" value="TreeGrafter"/>
</dbReference>
<reference evidence="16 17" key="1">
    <citation type="journal article" date="2016" name="Mol. Biol. Evol.">
        <title>Comparative Genomics of Early-Diverging Mushroom-Forming Fungi Provides Insights into the Origins of Lignocellulose Decay Capabilities.</title>
        <authorList>
            <person name="Nagy L.G."/>
            <person name="Riley R."/>
            <person name="Tritt A."/>
            <person name="Adam C."/>
            <person name="Daum C."/>
            <person name="Floudas D."/>
            <person name="Sun H."/>
            <person name="Yadav J.S."/>
            <person name="Pangilinan J."/>
            <person name="Larsson K.H."/>
            <person name="Matsuura K."/>
            <person name="Barry K."/>
            <person name="Labutti K."/>
            <person name="Kuo R."/>
            <person name="Ohm R.A."/>
            <person name="Bhattacharya S.S."/>
            <person name="Shirouzu T."/>
            <person name="Yoshinaga Y."/>
            <person name="Martin F.M."/>
            <person name="Grigoriev I.V."/>
            <person name="Hibbett D.S."/>
        </authorList>
    </citation>
    <scope>NUCLEOTIDE SEQUENCE [LARGE SCALE GENOMIC DNA]</scope>
    <source>
        <strain evidence="16 17">L-15889</strain>
    </source>
</reference>
<dbReference type="SUPFAM" id="SSF63380">
    <property type="entry name" value="Riboflavin synthase domain-like"/>
    <property type="match status" value="1"/>
</dbReference>
<dbReference type="EC" id="1.16.1.9" evidence="3"/>
<dbReference type="InterPro" id="IPR013121">
    <property type="entry name" value="Fe_red_NAD-bd_6"/>
</dbReference>
<feature type="transmembrane region" description="Helical" evidence="14">
    <location>
        <begin position="63"/>
        <end position="81"/>
    </location>
</feature>
<dbReference type="EMBL" id="KV429093">
    <property type="protein sequence ID" value="KZT66214.1"/>
    <property type="molecule type" value="Genomic_DNA"/>
</dbReference>
<evidence type="ECO:0000256" key="4">
    <source>
        <dbReference type="ARBA" id="ARBA00022448"/>
    </source>
</evidence>
<evidence type="ECO:0000256" key="14">
    <source>
        <dbReference type="SAM" id="Phobius"/>
    </source>
</evidence>
<evidence type="ECO:0000256" key="6">
    <source>
        <dbReference type="ARBA" id="ARBA00022692"/>
    </source>
</evidence>
<dbReference type="GO" id="GO:0005886">
    <property type="term" value="C:plasma membrane"/>
    <property type="evidence" value="ECO:0007669"/>
    <property type="project" value="UniProtKB-SubCell"/>
</dbReference>
<feature type="transmembrane region" description="Helical" evidence="14">
    <location>
        <begin position="121"/>
        <end position="144"/>
    </location>
</feature>
<dbReference type="GO" id="GO:0015677">
    <property type="term" value="P:copper ion import"/>
    <property type="evidence" value="ECO:0007669"/>
    <property type="project" value="TreeGrafter"/>
</dbReference>
<sequence length="616" mass="67112">MLQPHLLVVQAPLRLTFIVLFPRHEEGDRPVMSSYGTPPTIPSALQQYNSYVVDPIWQRRFSAIWAAFAGVAILLSLPHFIRSLRHGRSLQGLFGISESFAAQRYATIGDAQVKPRTRKRIISGIIETASSFFWLSLPAIGLTLGQMCLVAGYLVAVIVCITTHVPLVTNPNRAGFLALAQFPVVYLLGTKNSVLSLLLGPGNGYERLNFLHRWAGRGMLIGGVIHGALWIRNHLIYDLPILGQQKETSGVAALGVLCGITLLSLKPVRYYFYQFFFVTHVLGYVAYTVTICYHTEYAYPWVYAPLGLYGLDMLMRLLKYRIKDATLVPVDESMTVIHVHDCTKGWQPGQHVRLRVFFSGRVFESHPLTIMNAPSPVSCISSQTLSLAAKVKGDWTRALNTYATAEQARLQGSEKGEQSGVPVQVMLDGPYGGCGIDLGEYESAFLIAGGSGATFTLSLLDEIVARCVKLGRPGGEVTRRIEFVWCIKSYAAISWHAQMLTDLAGAVADTSLDLHISIYVTCLCNPDAVPTIPNSDVILARPAIGDLLQLFVTPPAQSEISEQPKLAWVGVGGGVAVCAAGPESLTTEARNAVARLSLTRGLELGGVGLHTETYAL</sequence>
<evidence type="ECO:0000256" key="10">
    <source>
        <dbReference type="ARBA" id="ARBA00023065"/>
    </source>
</evidence>
<dbReference type="InterPro" id="IPR051410">
    <property type="entry name" value="Ferric/Cupric_Reductase"/>
</dbReference>
<keyword evidence="12" id="KW-0325">Glycoprotein</keyword>
<protein>
    <recommendedName>
        <fullName evidence="3">ferric-chelate reductase (NADPH)</fullName>
        <ecNumber evidence="3">1.16.1.9</ecNumber>
    </recommendedName>
</protein>
<dbReference type="Pfam" id="PF08022">
    <property type="entry name" value="FAD_binding_8"/>
    <property type="match status" value="1"/>
</dbReference>
<dbReference type="Pfam" id="PF01794">
    <property type="entry name" value="Ferric_reduct"/>
    <property type="match status" value="1"/>
</dbReference>
<comment type="similarity">
    <text evidence="2">Belongs to the ferric reductase (FRE) family.</text>
</comment>
<evidence type="ECO:0000256" key="8">
    <source>
        <dbReference type="ARBA" id="ARBA00022989"/>
    </source>
</evidence>
<evidence type="ECO:0000313" key="17">
    <source>
        <dbReference type="Proteomes" id="UP000076727"/>
    </source>
</evidence>
<dbReference type="InterPro" id="IPR013130">
    <property type="entry name" value="Fe3_Rdtase_TM_dom"/>
</dbReference>
<evidence type="ECO:0000256" key="3">
    <source>
        <dbReference type="ARBA" id="ARBA00012668"/>
    </source>
</evidence>
<evidence type="ECO:0000256" key="12">
    <source>
        <dbReference type="ARBA" id="ARBA00023180"/>
    </source>
</evidence>
<dbReference type="Gene3D" id="3.40.50.80">
    <property type="entry name" value="Nucleotide-binding domain of ferredoxin-NADP reductase (FNR) module"/>
    <property type="match status" value="1"/>
</dbReference>
<dbReference type="GO" id="GO:0006826">
    <property type="term" value="P:iron ion transport"/>
    <property type="evidence" value="ECO:0007669"/>
    <property type="project" value="TreeGrafter"/>
</dbReference>
<proteinExistence type="inferred from homology"/>
<dbReference type="InterPro" id="IPR017938">
    <property type="entry name" value="Riboflavin_synthase-like_b-brl"/>
</dbReference>
<keyword evidence="5" id="KW-1003">Cell membrane</keyword>
<dbReference type="SUPFAM" id="SSF52343">
    <property type="entry name" value="Ferredoxin reductase-like, C-terminal NADP-linked domain"/>
    <property type="match status" value="1"/>
</dbReference>
<dbReference type="STRING" id="1314783.A0A165MWL0"/>
<accession>A0A165MWL0</accession>
<evidence type="ECO:0000256" key="5">
    <source>
        <dbReference type="ARBA" id="ARBA00022475"/>
    </source>
</evidence>
<dbReference type="GO" id="GO:0052851">
    <property type="term" value="F:ferric-chelate reductase (NADPH) activity"/>
    <property type="evidence" value="ECO:0007669"/>
    <property type="project" value="UniProtKB-EC"/>
</dbReference>